<dbReference type="Pfam" id="PF13831">
    <property type="entry name" value="PHD_2"/>
    <property type="match status" value="1"/>
</dbReference>
<dbReference type="EMBL" id="GL376627">
    <property type="status" value="NOT_ANNOTATED_CDS"/>
    <property type="molecule type" value="Genomic_DNA"/>
</dbReference>
<dbReference type="OMA" id="DWYCHPC"/>
<dbReference type="GO" id="GO:0008270">
    <property type="term" value="F:zinc ion binding"/>
    <property type="evidence" value="ECO:0007669"/>
    <property type="project" value="UniProtKB-KW"/>
</dbReference>
<keyword evidence="2 4" id="KW-0863">Zinc-finger</keyword>
<name>K3X7U1_GLOUD</name>
<dbReference type="PANTHER" id="PTHR13793">
    <property type="entry name" value="PHD FINGER PROTEINS"/>
    <property type="match status" value="1"/>
</dbReference>
<dbReference type="Proteomes" id="UP000019132">
    <property type="component" value="Unassembled WGS sequence"/>
</dbReference>
<dbReference type="EnsemblProtists" id="PYU1_T013290">
    <property type="protein sequence ID" value="PYU1_T013290"/>
    <property type="gene ID" value="PYU1_G013261"/>
</dbReference>
<evidence type="ECO:0000256" key="3">
    <source>
        <dbReference type="ARBA" id="ARBA00022833"/>
    </source>
</evidence>
<dbReference type="SMART" id="SM00249">
    <property type="entry name" value="PHD"/>
    <property type="match status" value="1"/>
</dbReference>
<reference evidence="7" key="1">
    <citation type="journal article" date="2010" name="Genome Biol.">
        <title>Genome sequence of the necrotrophic plant pathogen Pythium ultimum reveals original pathogenicity mechanisms and effector repertoire.</title>
        <authorList>
            <person name="Levesque C.A."/>
            <person name="Brouwer H."/>
            <person name="Cano L."/>
            <person name="Hamilton J.P."/>
            <person name="Holt C."/>
            <person name="Huitema E."/>
            <person name="Raffaele S."/>
            <person name="Robideau G.P."/>
            <person name="Thines M."/>
            <person name="Win J."/>
            <person name="Zerillo M.M."/>
            <person name="Beakes G.W."/>
            <person name="Boore J.L."/>
            <person name="Busam D."/>
            <person name="Dumas B."/>
            <person name="Ferriera S."/>
            <person name="Fuerstenberg S.I."/>
            <person name="Gachon C.M."/>
            <person name="Gaulin E."/>
            <person name="Govers F."/>
            <person name="Grenville-Briggs L."/>
            <person name="Horner N."/>
            <person name="Hostetler J."/>
            <person name="Jiang R.H."/>
            <person name="Johnson J."/>
            <person name="Krajaejun T."/>
            <person name="Lin H."/>
            <person name="Meijer H.J."/>
            <person name="Moore B."/>
            <person name="Morris P."/>
            <person name="Phuntmart V."/>
            <person name="Puiu D."/>
            <person name="Shetty J."/>
            <person name="Stajich J.E."/>
            <person name="Tripathy S."/>
            <person name="Wawra S."/>
            <person name="van West P."/>
            <person name="Whitty B.R."/>
            <person name="Coutinho P.M."/>
            <person name="Henrissat B."/>
            <person name="Martin F."/>
            <person name="Thomas P.D."/>
            <person name="Tyler B.M."/>
            <person name="De Vries R.P."/>
            <person name="Kamoun S."/>
            <person name="Yandell M."/>
            <person name="Tisserat N."/>
            <person name="Buell C.R."/>
        </authorList>
    </citation>
    <scope>NUCLEOTIDE SEQUENCE</scope>
    <source>
        <strain evidence="7">DAOM:BR144</strain>
    </source>
</reference>
<evidence type="ECO:0000256" key="1">
    <source>
        <dbReference type="ARBA" id="ARBA00022723"/>
    </source>
</evidence>
<dbReference type="SUPFAM" id="SSF57903">
    <property type="entry name" value="FYVE/PHD zinc finger"/>
    <property type="match status" value="1"/>
</dbReference>
<organism evidence="6 7">
    <name type="scientific">Globisporangium ultimum (strain ATCC 200006 / CBS 805.95 / DAOM BR144)</name>
    <name type="common">Pythium ultimum</name>
    <dbReference type="NCBI Taxonomy" id="431595"/>
    <lineage>
        <taxon>Eukaryota</taxon>
        <taxon>Sar</taxon>
        <taxon>Stramenopiles</taxon>
        <taxon>Oomycota</taxon>
        <taxon>Peronosporomycetes</taxon>
        <taxon>Pythiales</taxon>
        <taxon>Pythiaceae</taxon>
        <taxon>Globisporangium</taxon>
    </lineage>
</organism>
<sequence>MKEEAHRFSTTSLQRLQQHSLFRFQIQDAEVGASVAELQDILVSGRDLPDHFEILTELVHGIEDQIQDSDTRELYLLASLQHFTQEMEVLLEMDNEAELNPDDMPSFAAIFARESGDKQRSVNIKASNSSAGSTAKKAIVTAAPDAEDDVACSVCFEGDSTEGDAIVICELCNTAVHQTCYRIEYLPEDDWYCHPCSRYLKEQDIEKNVTPPHELECVACMMKGGAMVPTVEGKWMHMSCSMFLPELYVRRVGTQGEVICGVEKLTARRKLRCCFCKK</sequence>
<dbReference type="InterPro" id="IPR011011">
    <property type="entry name" value="Znf_FYVE_PHD"/>
</dbReference>
<keyword evidence="1" id="KW-0479">Metal-binding</keyword>
<feature type="domain" description="PHD-type" evidence="5">
    <location>
        <begin position="149"/>
        <end position="199"/>
    </location>
</feature>
<evidence type="ECO:0000313" key="6">
    <source>
        <dbReference type="EnsemblProtists" id="PYU1_T013290"/>
    </source>
</evidence>
<evidence type="ECO:0000313" key="7">
    <source>
        <dbReference type="Proteomes" id="UP000019132"/>
    </source>
</evidence>
<dbReference type="eggNOG" id="KOG0955">
    <property type="taxonomic scope" value="Eukaryota"/>
</dbReference>
<dbReference type="PROSITE" id="PS50016">
    <property type="entry name" value="ZF_PHD_2"/>
    <property type="match status" value="1"/>
</dbReference>
<dbReference type="HOGENOM" id="CLU_055214_0_0_1"/>
<protein>
    <recommendedName>
        <fullName evidence="5">PHD-type domain-containing protein</fullName>
    </recommendedName>
</protein>
<dbReference type="InterPro" id="IPR019787">
    <property type="entry name" value="Znf_PHD-finger"/>
</dbReference>
<dbReference type="InterPro" id="IPR050701">
    <property type="entry name" value="Histone_Mod_Regulator"/>
</dbReference>
<accession>K3X7U1</accession>
<dbReference type="Gene3D" id="3.30.40.10">
    <property type="entry name" value="Zinc/RING finger domain, C3HC4 (zinc finger)"/>
    <property type="match status" value="2"/>
</dbReference>
<evidence type="ECO:0000256" key="4">
    <source>
        <dbReference type="PROSITE-ProRule" id="PRU00146"/>
    </source>
</evidence>
<dbReference type="GO" id="GO:0006357">
    <property type="term" value="P:regulation of transcription by RNA polymerase II"/>
    <property type="evidence" value="ECO:0007669"/>
    <property type="project" value="TreeGrafter"/>
</dbReference>
<evidence type="ECO:0000256" key="2">
    <source>
        <dbReference type="ARBA" id="ARBA00022771"/>
    </source>
</evidence>
<dbReference type="PANTHER" id="PTHR13793:SF107">
    <property type="entry name" value="BROMODOMAIN-CONTAINING PROTEIN HOMOLOG"/>
    <property type="match status" value="1"/>
</dbReference>
<dbReference type="InParanoid" id="K3X7U1"/>
<reference evidence="7" key="2">
    <citation type="submission" date="2010-04" db="EMBL/GenBank/DDBJ databases">
        <authorList>
            <person name="Buell R."/>
            <person name="Hamilton J."/>
            <person name="Hostetler J."/>
        </authorList>
    </citation>
    <scope>NUCLEOTIDE SEQUENCE [LARGE SCALE GENOMIC DNA]</scope>
    <source>
        <strain evidence="7">DAOM:BR144</strain>
    </source>
</reference>
<dbReference type="STRING" id="431595.K3X7U1"/>
<dbReference type="AlphaFoldDB" id="K3X7U1"/>
<dbReference type="CDD" id="cd15492">
    <property type="entry name" value="PHD_BRPF_JADE_like"/>
    <property type="match status" value="1"/>
</dbReference>
<proteinExistence type="predicted"/>
<keyword evidence="7" id="KW-1185">Reference proteome</keyword>
<evidence type="ECO:0000259" key="5">
    <source>
        <dbReference type="PROSITE" id="PS50016"/>
    </source>
</evidence>
<dbReference type="VEuPathDB" id="FungiDB:PYU1_G013261"/>
<dbReference type="InterPro" id="IPR013083">
    <property type="entry name" value="Znf_RING/FYVE/PHD"/>
</dbReference>
<dbReference type="Pfam" id="PF13832">
    <property type="entry name" value="zf-HC5HC2H_2"/>
    <property type="match status" value="1"/>
</dbReference>
<reference evidence="6" key="3">
    <citation type="submission" date="2015-02" db="UniProtKB">
        <authorList>
            <consortium name="EnsemblProtists"/>
        </authorList>
    </citation>
    <scope>IDENTIFICATION</scope>
    <source>
        <strain evidence="6">DAOM BR144</strain>
    </source>
</reference>
<dbReference type="InterPro" id="IPR001965">
    <property type="entry name" value="Znf_PHD"/>
</dbReference>
<keyword evidence="3" id="KW-0862">Zinc</keyword>